<accession>A0ABU1EE09</accession>
<protein>
    <recommendedName>
        <fullName evidence="3">Phage protein</fullName>
    </recommendedName>
</protein>
<evidence type="ECO:0008006" key="3">
    <source>
        <dbReference type="Google" id="ProtNLM"/>
    </source>
</evidence>
<dbReference type="Pfam" id="PF20765">
    <property type="entry name" value="Phage_tail_terminator_8"/>
    <property type="match status" value="1"/>
</dbReference>
<evidence type="ECO:0000313" key="1">
    <source>
        <dbReference type="EMBL" id="MDR5586624.1"/>
    </source>
</evidence>
<organism evidence="1 2">
    <name type="scientific">Clostridium aquiflavi</name>
    <dbReference type="NCBI Taxonomy" id="3073603"/>
    <lineage>
        <taxon>Bacteria</taxon>
        <taxon>Bacillati</taxon>
        <taxon>Bacillota</taxon>
        <taxon>Clostridia</taxon>
        <taxon>Eubacteriales</taxon>
        <taxon>Clostridiaceae</taxon>
        <taxon>Clostridium</taxon>
    </lineage>
</organism>
<evidence type="ECO:0000313" key="2">
    <source>
        <dbReference type="Proteomes" id="UP001256646"/>
    </source>
</evidence>
<dbReference type="Proteomes" id="UP001256646">
    <property type="component" value="Unassembled WGS sequence"/>
</dbReference>
<sequence length="138" mass="16467">MISKLKLEINKMLSQNFHEINIYDDAMEQGFTKPCFFVQVLSSKQVKELNRRYKEVIYFDVNYLSNKESINLDYFNMADTLYKTLEYIEVDNKKYRVSNKEHEISDGILHFKFQVKFNILKTIEEVNMQKMGVDIVGK</sequence>
<comment type="caution">
    <text evidence="1">The sequence shown here is derived from an EMBL/GenBank/DDBJ whole genome shotgun (WGS) entry which is preliminary data.</text>
</comment>
<gene>
    <name evidence="1" type="ORF">RGC78_04015</name>
</gene>
<name>A0ABU1EE09_9CLOT</name>
<proteinExistence type="predicted"/>
<dbReference type="RefSeq" id="WP_252212564.1">
    <property type="nucleotide sequence ID" value="NZ_JAVJAN010000008.1"/>
</dbReference>
<dbReference type="EMBL" id="JAVJAN010000008">
    <property type="protein sequence ID" value="MDR5586624.1"/>
    <property type="molecule type" value="Genomic_DNA"/>
</dbReference>
<reference evidence="1 2" key="1">
    <citation type="submission" date="2023-09" db="EMBL/GenBank/DDBJ databases">
        <authorList>
            <person name="Zhai L."/>
        </authorList>
    </citation>
    <scope>NUCLEOTIDE SEQUENCE [LARGE SCALE GENOMIC DNA]</scope>
    <source>
        <strain evidence="1 2">5 N-1</strain>
    </source>
</reference>
<keyword evidence="2" id="KW-1185">Reference proteome</keyword>
<dbReference type="InterPro" id="IPR049254">
    <property type="entry name" value="Phage_tail_terminator"/>
</dbReference>